<evidence type="ECO:0000313" key="3">
    <source>
        <dbReference type="Proteomes" id="UP000178188"/>
    </source>
</evidence>
<dbReference type="PANTHER" id="PTHR34039">
    <property type="entry name" value="UPF0102 PROTEIN YRAN"/>
    <property type="match status" value="1"/>
</dbReference>
<accession>A0A1F4ZSG0</accession>
<protein>
    <recommendedName>
        <fullName evidence="4">YraN family protein</fullName>
    </recommendedName>
</protein>
<evidence type="ECO:0008006" key="4">
    <source>
        <dbReference type="Google" id="ProtNLM"/>
    </source>
</evidence>
<proteinExistence type="inferred from homology"/>
<dbReference type="AlphaFoldDB" id="A0A1F4ZSG0"/>
<name>A0A1F4ZSG0_9BACT</name>
<dbReference type="InterPro" id="IPR003509">
    <property type="entry name" value="UPF0102_YraN-like"/>
</dbReference>
<feature type="non-terminal residue" evidence="2">
    <location>
        <position position="1"/>
    </location>
</feature>
<gene>
    <name evidence="2" type="ORF">A2395_03205</name>
</gene>
<dbReference type="Gene3D" id="3.40.1350.10">
    <property type="match status" value="1"/>
</dbReference>
<dbReference type="InterPro" id="IPR011335">
    <property type="entry name" value="Restrct_endonuc-II-like"/>
</dbReference>
<dbReference type="EMBL" id="MEXU01000074">
    <property type="protein sequence ID" value="OGD08746.1"/>
    <property type="molecule type" value="Genomic_DNA"/>
</dbReference>
<comment type="similarity">
    <text evidence="1">Belongs to the UPF0102 family.</text>
</comment>
<organism evidence="2 3">
    <name type="scientific">Candidatus Amesbacteria bacterium RIFOXYB1_FULL_47_9</name>
    <dbReference type="NCBI Taxonomy" id="1797266"/>
    <lineage>
        <taxon>Bacteria</taxon>
        <taxon>Candidatus Amesiibacteriota</taxon>
    </lineage>
</organism>
<comment type="caution">
    <text evidence="2">The sequence shown here is derived from an EMBL/GenBank/DDBJ whole genome shotgun (WGS) entry which is preliminary data.</text>
</comment>
<evidence type="ECO:0000313" key="2">
    <source>
        <dbReference type="EMBL" id="OGD08746.1"/>
    </source>
</evidence>
<dbReference type="InterPro" id="IPR011856">
    <property type="entry name" value="tRNA_endonuc-like_dom_sf"/>
</dbReference>
<dbReference type="Proteomes" id="UP000178188">
    <property type="component" value="Unassembled WGS sequence"/>
</dbReference>
<sequence>ENKGYELMVRNFRTRYGEIDLICRDGNLTVFVEVKAKKGLQFGSPEEMFTSAKYRQVRRMATAYLEGREVPCRIDMVAVELGEMNEVSALRHYENVVCD</sequence>
<dbReference type="PANTHER" id="PTHR34039:SF1">
    <property type="entry name" value="UPF0102 PROTEIN YRAN"/>
    <property type="match status" value="1"/>
</dbReference>
<dbReference type="Pfam" id="PF02021">
    <property type="entry name" value="UPF0102"/>
    <property type="match status" value="1"/>
</dbReference>
<evidence type="ECO:0000256" key="1">
    <source>
        <dbReference type="ARBA" id="ARBA00006738"/>
    </source>
</evidence>
<dbReference type="GO" id="GO:0003676">
    <property type="term" value="F:nucleic acid binding"/>
    <property type="evidence" value="ECO:0007669"/>
    <property type="project" value="InterPro"/>
</dbReference>
<dbReference type="SUPFAM" id="SSF52980">
    <property type="entry name" value="Restriction endonuclease-like"/>
    <property type="match status" value="1"/>
</dbReference>
<reference evidence="2 3" key="1">
    <citation type="journal article" date="2016" name="Nat. Commun.">
        <title>Thousands of microbial genomes shed light on interconnected biogeochemical processes in an aquifer system.</title>
        <authorList>
            <person name="Anantharaman K."/>
            <person name="Brown C.T."/>
            <person name="Hug L.A."/>
            <person name="Sharon I."/>
            <person name="Castelle C.J."/>
            <person name="Probst A.J."/>
            <person name="Thomas B.C."/>
            <person name="Singh A."/>
            <person name="Wilkins M.J."/>
            <person name="Karaoz U."/>
            <person name="Brodie E.L."/>
            <person name="Williams K.H."/>
            <person name="Hubbard S.S."/>
            <person name="Banfield J.F."/>
        </authorList>
    </citation>
    <scope>NUCLEOTIDE SEQUENCE [LARGE SCALE GENOMIC DNA]</scope>
</reference>